<dbReference type="SMART" id="SM00886">
    <property type="entry name" value="Dabb"/>
    <property type="match status" value="1"/>
</dbReference>
<proteinExistence type="predicted"/>
<feature type="domain" description="Stress-response A/B barrel" evidence="2">
    <location>
        <begin position="22"/>
        <end position="129"/>
    </location>
</feature>
<reference evidence="3 4" key="1">
    <citation type="submission" date="2024-03" db="EMBL/GenBank/DDBJ databases">
        <title>The Acrasis kona genome and developmental transcriptomes reveal deep origins of eukaryotic multicellular pathways.</title>
        <authorList>
            <person name="Sheikh S."/>
            <person name="Fu C.-J."/>
            <person name="Brown M.W."/>
            <person name="Baldauf S.L."/>
        </authorList>
    </citation>
    <scope>NUCLEOTIDE SEQUENCE [LARGE SCALE GENOMIC DNA]</scope>
    <source>
        <strain evidence="3 4">ATCC MYA-3509</strain>
    </source>
</reference>
<evidence type="ECO:0000313" key="3">
    <source>
        <dbReference type="EMBL" id="KAL0479086.1"/>
    </source>
</evidence>
<dbReference type="Pfam" id="PF07876">
    <property type="entry name" value="Dabb"/>
    <property type="match status" value="1"/>
</dbReference>
<comment type="caution">
    <text evidence="3">The sequence shown here is derived from an EMBL/GenBank/DDBJ whole genome shotgun (WGS) entry which is preliminary data.</text>
</comment>
<protein>
    <recommendedName>
        <fullName evidence="2">Stress-response A/B barrel domain-containing protein</fullName>
    </recommendedName>
</protein>
<dbReference type="EMBL" id="JAOPGA020000496">
    <property type="protein sequence ID" value="KAL0479086.1"/>
    <property type="molecule type" value="Genomic_DNA"/>
</dbReference>
<dbReference type="Proteomes" id="UP001431209">
    <property type="component" value="Unassembled WGS sequence"/>
</dbReference>
<feature type="chain" id="PRO_5043374436" description="Stress-response A/B barrel domain-containing protein" evidence="1">
    <location>
        <begin position="17"/>
        <end position="134"/>
    </location>
</feature>
<organism evidence="3 4">
    <name type="scientific">Acrasis kona</name>
    <dbReference type="NCBI Taxonomy" id="1008807"/>
    <lineage>
        <taxon>Eukaryota</taxon>
        <taxon>Discoba</taxon>
        <taxon>Heterolobosea</taxon>
        <taxon>Tetramitia</taxon>
        <taxon>Eutetramitia</taxon>
        <taxon>Acrasidae</taxon>
        <taxon>Acrasis</taxon>
    </lineage>
</organism>
<keyword evidence="4" id="KW-1185">Reference proteome</keyword>
<dbReference type="SUPFAM" id="SSF54909">
    <property type="entry name" value="Dimeric alpha+beta barrel"/>
    <property type="match status" value="1"/>
</dbReference>
<feature type="signal peptide" evidence="1">
    <location>
        <begin position="1"/>
        <end position="16"/>
    </location>
</feature>
<evidence type="ECO:0000313" key="4">
    <source>
        <dbReference type="Proteomes" id="UP001431209"/>
    </source>
</evidence>
<name>A0AAW2YQ59_9EUKA</name>
<keyword evidence="1" id="KW-0732">Signal</keyword>
<evidence type="ECO:0000256" key="1">
    <source>
        <dbReference type="SAM" id="SignalP"/>
    </source>
</evidence>
<accession>A0AAW2YQ59</accession>
<sequence>MKFVLYLLLLCAAALCVERGQLQHIVLFKYKETTTQDQKFKMMKGLVNLKDRCTKPDGKKYILAASAGLQNSGEKFDKGLEQGFVLTFSNSYDRDYFVGLNKTAPYDRVHQDYIKEVSQLVSDVLVFDFNVLLN</sequence>
<gene>
    <name evidence="3" type="ORF">AKO1_007925</name>
</gene>
<evidence type="ECO:0000259" key="2">
    <source>
        <dbReference type="PROSITE" id="PS51502"/>
    </source>
</evidence>
<dbReference type="InterPro" id="IPR011008">
    <property type="entry name" value="Dimeric_a/b-barrel"/>
</dbReference>
<dbReference type="AlphaFoldDB" id="A0AAW2YQ59"/>
<dbReference type="InterPro" id="IPR013097">
    <property type="entry name" value="Dabb"/>
</dbReference>
<dbReference type="Gene3D" id="3.30.70.100">
    <property type="match status" value="1"/>
</dbReference>
<dbReference type="PROSITE" id="PS51502">
    <property type="entry name" value="S_R_A_B_BARREL"/>
    <property type="match status" value="1"/>
</dbReference>